<evidence type="ECO:0000313" key="1">
    <source>
        <dbReference type="EMBL" id="MCF4143603.1"/>
    </source>
</evidence>
<sequence>MGQTATKPIKPEKRVLRVARVEHRCDWCGGSIFPDERYVYMEFFLKRPTVRKFHEDCFKAMAKDPAVKSGNYRRRNQLRGCTVEESHGR</sequence>
<name>A0ABS9EQY1_9BACT</name>
<keyword evidence="2" id="KW-1185">Reference proteome</keyword>
<protein>
    <submittedName>
        <fullName evidence="1">Uncharacterized protein</fullName>
    </submittedName>
</protein>
<dbReference type="RefSeq" id="WP_236100354.1">
    <property type="nucleotide sequence ID" value="NZ_JAKGUD010000019.1"/>
</dbReference>
<gene>
    <name evidence="1" type="ORF">L2W38_12370</name>
</gene>
<dbReference type="Proteomes" id="UP001200430">
    <property type="component" value="Unassembled WGS sequence"/>
</dbReference>
<evidence type="ECO:0000313" key="2">
    <source>
        <dbReference type="Proteomes" id="UP001200430"/>
    </source>
</evidence>
<reference evidence="1 2" key="1">
    <citation type="submission" date="2022-01" db="EMBL/GenBank/DDBJ databases">
        <title>Dethiosulfovibrio faecalis sp. nov., a novel proteolytic, non-sulfur-reducing bacterium isolated from a marine aquaculture solid waste bioreactor.</title>
        <authorList>
            <person name="Grabowski S."/>
            <person name="Apolinario E."/>
            <person name="Schneider N."/>
            <person name="Marshall C.W."/>
            <person name="Sowers K.R."/>
        </authorList>
    </citation>
    <scope>NUCLEOTIDE SEQUENCE [LARGE SCALE GENOMIC DNA]</scope>
    <source>
        <strain evidence="1 2">DSM 12537</strain>
    </source>
</reference>
<dbReference type="EMBL" id="JAKGUD010000019">
    <property type="protein sequence ID" value="MCF4143603.1"/>
    <property type="molecule type" value="Genomic_DNA"/>
</dbReference>
<accession>A0ABS9EQY1</accession>
<organism evidence="1 2">
    <name type="scientific">Dethiosulfovibrio marinus</name>
    <dbReference type="NCBI Taxonomy" id="133532"/>
    <lineage>
        <taxon>Bacteria</taxon>
        <taxon>Thermotogati</taxon>
        <taxon>Synergistota</taxon>
        <taxon>Synergistia</taxon>
        <taxon>Synergistales</taxon>
        <taxon>Dethiosulfovibrionaceae</taxon>
        <taxon>Dethiosulfovibrio</taxon>
    </lineage>
</organism>
<comment type="caution">
    <text evidence="1">The sequence shown here is derived from an EMBL/GenBank/DDBJ whole genome shotgun (WGS) entry which is preliminary data.</text>
</comment>
<proteinExistence type="predicted"/>